<protein>
    <submittedName>
        <fullName evidence="2">Helix-turn-helix domain-containing protein</fullName>
    </submittedName>
</protein>
<reference evidence="3" key="1">
    <citation type="journal article" date="2019" name="Int. J. Syst. Evol. Microbiol.">
        <title>The Global Catalogue of Microorganisms (GCM) 10K type strain sequencing project: providing services to taxonomists for standard genome sequencing and annotation.</title>
        <authorList>
            <consortium name="The Broad Institute Genomics Platform"/>
            <consortium name="The Broad Institute Genome Sequencing Center for Infectious Disease"/>
            <person name="Wu L."/>
            <person name="Ma J."/>
        </authorList>
    </citation>
    <scope>NUCLEOTIDE SEQUENCE [LARGE SCALE GENOMIC DNA]</scope>
    <source>
        <strain evidence="3">CGMCC 4.7304</strain>
    </source>
</reference>
<dbReference type="EMBL" id="JBHSPB010000043">
    <property type="protein sequence ID" value="MFC5725012.1"/>
    <property type="molecule type" value="Genomic_DNA"/>
</dbReference>
<dbReference type="Gene3D" id="1.10.260.40">
    <property type="entry name" value="lambda repressor-like DNA-binding domains"/>
    <property type="match status" value="1"/>
</dbReference>
<keyword evidence="3" id="KW-1185">Reference proteome</keyword>
<dbReference type="InterPro" id="IPR010982">
    <property type="entry name" value="Lambda_DNA-bd_dom_sf"/>
</dbReference>
<organism evidence="2 3">
    <name type="scientific">Streptomyces gamaensis</name>
    <dbReference type="NCBI Taxonomy" id="1763542"/>
    <lineage>
        <taxon>Bacteria</taxon>
        <taxon>Bacillati</taxon>
        <taxon>Actinomycetota</taxon>
        <taxon>Actinomycetes</taxon>
        <taxon>Kitasatosporales</taxon>
        <taxon>Streptomycetaceae</taxon>
        <taxon>Streptomyces</taxon>
    </lineage>
</organism>
<evidence type="ECO:0000313" key="3">
    <source>
        <dbReference type="Proteomes" id="UP001596083"/>
    </source>
</evidence>
<evidence type="ECO:0000313" key="2">
    <source>
        <dbReference type="EMBL" id="MFC5725012.1"/>
    </source>
</evidence>
<proteinExistence type="predicted"/>
<name>A0ABW0ZA69_9ACTN</name>
<dbReference type="Proteomes" id="UP001596083">
    <property type="component" value="Unassembled WGS sequence"/>
</dbReference>
<comment type="caution">
    <text evidence="2">The sequence shown here is derived from an EMBL/GenBank/DDBJ whole genome shotgun (WGS) entry which is preliminary data.</text>
</comment>
<dbReference type="CDD" id="cd00093">
    <property type="entry name" value="HTH_XRE"/>
    <property type="match status" value="1"/>
</dbReference>
<dbReference type="InterPro" id="IPR001387">
    <property type="entry name" value="Cro/C1-type_HTH"/>
</dbReference>
<dbReference type="Pfam" id="PF19054">
    <property type="entry name" value="DUF5753"/>
    <property type="match status" value="1"/>
</dbReference>
<accession>A0ABW0ZA69</accession>
<sequence>MPPRSNPTIRQRRLGAALRQLREQAGISASDAAALLGVDRTRISNTEAGRFGISASRIRTLACNYRCPDKELVDSLADMAQDRTKGWWEEYRGRLPAFFLDIAEIEWHATRLRNALTSHIPGMLQTEDHARAIFDLVIPELPPDEVDLRVSHRLQRRRVLDRDNAPAYEAVIHEGALRMQFGGPSVAKAQLAFLLDVSEHEAISLRVIPFAAGGFPGAGQTILYACGPVPQLDTVQLDTSHGSVFIDSGMELANYRRLFDMMEPYILGEDESREFMHALAQEL</sequence>
<evidence type="ECO:0000259" key="1">
    <source>
        <dbReference type="PROSITE" id="PS50943"/>
    </source>
</evidence>
<feature type="domain" description="HTH cro/C1-type" evidence="1">
    <location>
        <begin position="18"/>
        <end position="72"/>
    </location>
</feature>
<dbReference type="SUPFAM" id="SSF47413">
    <property type="entry name" value="lambda repressor-like DNA-binding domains"/>
    <property type="match status" value="1"/>
</dbReference>
<dbReference type="RefSeq" id="WP_390321749.1">
    <property type="nucleotide sequence ID" value="NZ_JBHSPB010000043.1"/>
</dbReference>
<dbReference type="Pfam" id="PF13560">
    <property type="entry name" value="HTH_31"/>
    <property type="match status" value="1"/>
</dbReference>
<dbReference type="SMART" id="SM00530">
    <property type="entry name" value="HTH_XRE"/>
    <property type="match status" value="1"/>
</dbReference>
<dbReference type="PROSITE" id="PS50943">
    <property type="entry name" value="HTH_CROC1"/>
    <property type="match status" value="1"/>
</dbReference>
<dbReference type="InterPro" id="IPR043917">
    <property type="entry name" value="DUF5753"/>
</dbReference>
<gene>
    <name evidence="2" type="ORF">ACFP1Z_33210</name>
</gene>